<proteinExistence type="predicted"/>
<protein>
    <recommendedName>
        <fullName evidence="4">DUF1275 domain protein</fullName>
    </recommendedName>
</protein>
<accession>A0A420YEL8</accession>
<evidence type="ECO:0000313" key="2">
    <source>
        <dbReference type="EMBL" id="RKU46346.1"/>
    </source>
</evidence>
<feature type="transmembrane region" description="Helical" evidence="1">
    <location>
        <begin position="113"/>
        <end position="133"/>
    </location>
</feature>
<dbReference type="EMBL" id="QVQW01000015">
    <property type="protein sequence ID" value="RKU46346.1"/>
    <property type="molecule type" value="Genomic_DNA"/>
</dbReference>
<organism evidence="2 3">
    <name type="scientific">Coniochaeta pulveracea</name>
    <dbReference type="NCBI Taxonomy" id="177199"/>
    <lineage>
        <taxon>Eukaryota</taxon>
        <taxon>Fungi</taxon>
        <taxon>Dikarya</taxon>
        <taxon>Ascomycota</taxon>
        <taxon>Pezizomycotina</taxon>
        <taxon>Sordariomycetes</taxon>
        <taxon>Sordariomycetidae</taxon>
        <taxon>Coniochaetales</taxon>
        <taxon>Coniochaetaceae</taxon>
        <taxon>Coniochaeta</taxon>
    </lineage>
</organism>
<dbReference type="Pfam" id="PF06912">
    <property type="entry name" value="DUF1275"/>
    <property type="match status" value="1"/>
</dbReference>
<dbReference type="InterPro" id="IPR010699">
    <property type="entry name" value="DUF1275"/>
</dbReference>
<dbReference type="AlphaFoldDB" id="A0A420YEL8"/>
<feature type="transmembrane region" description="Helical" evidence="1">
    <location>
        <begin position="35"/>
        <end position="61"/>
    </location>
</feature>
<evidence type="ECO:0008006" key="4">
    <source>
        <dbReference type="Google" id="ProtNLM"/>
    </source>
</evidence>
<evidence type="ECO:0000256" key="1">
    <source>
        <dbReference type="SAM" id="Phobius"/>
    </source>
</evidence>
<dbReference type="OrthoDB" id="5288586at2759"/>
<keyword evidence="1" id="KW-1133">Transmembrane helix</keyword>
<feature type="transmembrane region" description="Helical" evidence="1">
    <location>
        <begin position="81"/>
        <end position="101"/>
    </location>
</feature>
<feature type="transmembrane region" description="Helical" evidence="1">
    <location>
        <begin position="208"/>
        <end position="226"/>
    </location>
</feature>
<reference evidence="2 3" key="1">
    <citation type="submission" date="2018-08" db="EMBL/GenBank/DDBJ databases">
        <title>Draft genome of the lignicolous fungus Coniochaeta pulveracea.</title>
        <authorList>
            <person name="Borstlap C.J."/>
            <person name="De Witt R.N."/>
            <person name="Botha A."/>
            <person name="Volschenk H."/>
        </authorList>
    </citation>
    <scope>NUCLEOTIDE SEQUENCE [LARGE SCALE GENOMIC DNA]</scope>
    <source>
        <strain evidence="2 3">CAB683</strain>
    </source>
</reference>
<keyword evidence="3" id="KW-1185">Reference proteome</keyword>
<dbReference type="Proteomes" id="UP000275385">
    <property type="component" value="Unassembled WGS sequence"/>
</dbReference>
<evidence type="ECO:0000313" key="3">
    <source>
        <dbReference type="Proteomes" id="UP000275385"/>
    </source>
</evidence>
<name>A0A420YEL8_9PEZI</name>
<dbReference type="PANTHER" id="PTHR37488">
    <property type="entry name" value="DUF1275 DOMAIN-CONTAINING PROTEIN"/>
    <property type="match status" value="1"/>
</dbReference>
<keyword evidence="1" id="KW-0472">Membrane</keyword>
<sequence length="258" mass="27569">MSSTDLEKGAASNPSRRSRLSNYVKQDICRRHADLILLACSFISGLCDSGAFNAWSCFVSMQTGNTIFLGLGAAGLPSTKPYGWLRSLVAIVTFMIGCFLFSRMRHSRPRCRAMLSLSFLLQATCLIVAAVLVQTKAVPDSASGHSGSMGVLVPLVFLGLQGGGQVWTSEVLGYKEIPTTVLTSVYFGLAADAKFLQGFKENPARNRRICAVCALLLGAISGGWLSRSQGGIPAVFFVAAGLKYAISAAWLFWPAELA</sequence>
<dbReference type="STRING" id="177199.A0A420YEL8"/>
<feature type="transmembrane region" description="Helical" evidence="1">
    <location>
        <begin position="232"/>
        <end position="253"/>
    </location>
</feature>
<dbReference type="PANTHER" id="PTHR37488:SF8">
    <property type="entry name" value="DUF1275 DOMAIN PROTEIN (AFU_ORTHOLOGUE AFUA_5G13060)"/>
    <property type="match status" value="1"/>
</dbReference>
<gene>
    <name evidence="2" type="ORF">DL546_008707</name>
</gene>
<keyword evidence="1" id="KW-0812">Transmembrane</keyword>
<comment type="caution">
    <text evidence="2">The sequence shown here is derived from an EMBL/GenBank/DDBJ whole genome shotgun (WGS) entry which is preliminary data.</text>
</comment>